<dbReference type="AlphaFoldDB" id="A0A0R1JR80"/>
<dbReference type="STRING" id="1291734.FD02_GL000679"/>
<keyword evidence="3" id="KW-1185">Reference proteome</keyword>
<feature type="transmembrane region" description="Helical" evidence="1">
    <location>
        <begin position="85"/>
        <end position="105"/>
    </location>
</feature>
<evidence type="ECO:0000313" key="3">
    <source>
        <dbReference type="Proteomes" id="UP000051804"/>
    </source>
</evidence>
<protein>
    <recommendedName>
        <fullName evidence="4">ABC transporter permease</fullName>
    </recommendedName>
</protein>
<keyword evidence="1" id="KW-0472">Membrane</keyword>
<evidence type="ECO:0000313" key="2">
    <source>
        <dbReference type="EMBL" id="KRK69986.1"/>
    </source>
</evidence>
<organism evidence="2 3">
    <name type="scientific">Lacticaseibacillus nasuensis JCM 17158</name>
    <dbReference type="NCBI Taxonomy" id="1291734"/>
    <lineage>
        <taxon>Bacteria</taxon>
        <taxon>Bacillati</taxon>
        <taxon>Bacillota</taxon>
        <taxon>Bacilli</taxon>
        <taxon>Lactobacillales</taxon>
        <taxon>Lactobacillaceae</taxon>
        <taxon>Lacticaseibacillus</taxon>
    </lineage>
</organism>
<keyword evidence="1" id="KW-1133">Transmembrane helix</keyword>
<evidence type="ECO:0000256" key="1">
    <source>
        <dbReference type="SAM" id="Phobius"/>
    </source>
</evidence>
<comment type="caution">
    <text evidence="2">The sequence shown here is derived from an EMBL/GenBank/DDBJ whole genome shotgun (WGS) entry which is preliminary data.</text>
</comment>
<keyword evidence="1" id="KW-0812">Transmembrane</keyword>
<feature type="transmembrane region" description="Helical" evidence="1">
    <location>
        <begin position="7"/>
        <end position="35"/>
    </location>
</feature>
<proteinExistence type="predicted"/>
<feature type="transmembrane region" description="Helical" evidence="1">
    <location>
        <begin position="125"/>
        <end position="146"/>
    </location>
</feature>
<dbReference type="Proteomes" id="UP000051804">
    <property type="component" value="Unassembled WGS sequence"/>
</dbReference>
<reference evidence="2 3" key="1">
    <citation type="journal article" date="2015" name="Genome Announc.">
        <title>Expanding the biotechnology potential of lactobacilli through comparative genomics of 213 strains and associated genera.</title>
        <authorList>
            <person name="Sun Z."/>
            <person name="Harris H.M."/>
            <person name="McCann A."/>
            <person name="Guo C."/>
            <person name="Argimon S."/>
            <person name="Zhang W."/>
            <person name="Yang X."/>
            <person name="Jeffery I.B."/>
            <person name="Cooney J.C."/>
            <person name="Kagawa T.F."/>
            <person name="Liu W."/>
            <person name="Song Y."/>
            <person name="Salvetti E."/>
            <person name="Wrobel A."/>
            <person name="Rasinkangas P."/>
            <person name="Parkhill J."/>
            <person name="Rea M.C."/>
            <person name="O'Sullivan O."/>
            <person name="Ritari J."/>
            <person name="Douillard F.P."/>
            <person name="Paul Ross R."/>
            <person name="Yang R."/>
            <person name="Briner A.E."/>
            <person name="Felis G.E."/>
            <person name="de Vos W.M."/>
            <person name="Barrangou R."/>
            <person name="Klaenhammer T.R."/>
            <person name="Caufield P.W."/>
            <person name="Cui Y."/>
            <person name="Zhang H."/>
            <person name="O'Toole P.W."/>
        </authorList>
    </citation>
    <scope>NUCLEOTIDE SEQUENCE [LARGE SCALE GENOMIC DNA]</scope>
    <source>
        <strain evidence="2 3">JCM 17158</strain>
    </source>
</reference>
<gene>
    <name evidence="2" type="ORF">FD02_GL000679</name>
</gene>
<dbReference type="PATRIC" id="fig|1291734.4.peg.708"/>
<dbReference type="InterPro" id="IPR010540">
    <property type="entry name" value="CmpB_TMEM229"/>
</dbReference>
<dbReference type="Pfam" id="PF06541">
    <property type="entry name" value="ABC_trans_CmpB"/>
    <property type="match status" value="1"/>
</dbReference>
<evidence type="ECO:0008006" key="4">
    <source>
        <dbReference type="Google" id="ProtNLM"/>
    </source>
</evidence>
<feature type="transmembrane region" description="Helical" evidence="1">
    <location>
        <begin position="55"/>
        <end position="76"/>
    </location>
</feature>
<sequence>MKKTGGLVMLITLTLVPVAHQVTTWLLYFFAYAFIGWLWESGYVSLRKHQWVNSGFLIGPIIPVYGFSMIAVLALVGPVEDQLPLLYLVSALVVTVIEYVTSWLLEVLFHARWWDYSHVPLNLNGRVALPISACWGLGVVLIVKLVQPLVHHWAAATIAASGDLVAVLLLAATTFDLGFTLANMLAFGAATQRIGEEIEARKKKLQAQVDANLAWLDSYRATDTKLPPLNYVQRRVLKSFPHLKLTNTHTPAEDIAKLSDLLKQRRRP</sequence>
<feature type="transmembrane region" description="Helical" evidence="1">
    <location>
        <begin position="153"/>
        <end position="171"/>
    </location>
</feature>
<accession>A0A0R1JR80</accession>
<dbReference type="EMBL" id="AZDJ01000035">
    <property type="protein sequence ID" value="KRK69986.1"/>
    <property type="molecule type" value="Genomic_DNA"/>
</dbReference>
<name>A0A0R1JR80_9LACO</name>